<comment type="caution">
    <text evidence="1">The sequence shown here is derived from an EMBL/GenBank/DDBJ whole genome shotgun (WGS) entry which is preliminary data.</text>
</comment>
<organism evidence="1 2">
    <name type="scientific">Ataeniobius toweri</name>
    <dbReference type="NCBI Taxonomy" id="208326"/>
    <lineage>
        <taxon>Eukaryota</taxon>
        <taxon>Metazoa</taxon>
        <taxon>Chordata</taxon>
        <taxon>Craniata</taxon>
        <taxon>Vertebrata</taxon>
        <taxon>Euteleostomi</taxon>
        <taxon>Actinopterygii</taxon>
        <taxon>Neopterygii</taxon>
        <taxon>Teleostei</taxon>
        <taxon>Neoteleostei</taxon>
        <taxon>Acanthomorphata</taxon>
        <taxon>Ovalentaria</taxon>
        <taxon>Atherinomorphae</taxon>
        <taxon>Cyprinodontiformes</taxon>
        <taxon>Goodeidae</taxon>
        <taxon>Ataeniobius</taxon>
    </lineage>
</organism>
<dbReference type="Proteomes" id="UP001345963">
    <property type="component" value="Unassembled WGS sequence"/>
</dbReference>
<evidence type="ECO:0008006" key="3">
    <source>
        <dbReference type="Google" id="ProtNLM"/>
    </source>
</evidence>
<dbReference type="InterPro" id="IPR027417">
    <property type="entry name" value="P-loop_NTPase"/>
</dbReference>
<dbReference type="Gene3D" id="3.40.50.300">
    <property type="entry name" value="P-loop containing nucleotide triphosphate hydrolases"/>
    <property type="match status" value="1"/>
</dbReference>
<gene>
    <name evidence="1" type="ORF">ATANTOWER_031663</name>
</gene>
<keyword evidence="2" id="KW-1185">Reference proteome</keyword>
<dbReference type="PANTHER" id="PTHR14241">
    <property type="entry name" value="INTERFERON-INDUCED PROTEIN 44"/>
    <property type="match status" value="1"/>
</dbReference>
<dbReference type="PANTHER" id="PTHR14241:SF1">
    <property type="entry name" value="INTERFERON-INDUCED PROTEIN 44-RELATED"/>
    <property type="match status" value="1"/>
</dbReference>
<dbReference type="SUPFAM" id="SSF52540">
    <property type="entry name" value="P-loop containing nucleoside triphosphate hydrolases"/>
    <property type="match status" value="1"/>
</dbReference>
<sequence>MFVFLSRGRDTDLQFNNYTPKADGQQQFRILLQGPAGAGKSSFINSVISRLESRISVRAAVWNTGQSGFTKEYKTYRIKTRNQENMSPLVLNDMMGLENISRRHRRVHVKDVEKAMKGHIKDGYKFNPDSSLSETDPFYNKTPNVNDKVHVLVSVIDADKVHLLSDKVVEIIQDIRDDATDLGIPHVAILTKIDEVCPEIKKDVKNLCRSRLLQEMVKDISKKVGIPENCIFPVKNYHSERNVDNDIDALVLNTLKRIIEIADEYTNI</sequence>
<accession>A0ABU7CDX4</accession>
<reference evidence="1 2" key="1">
    <citation type="submission" date="2021-07" db="EMBL/GenBank/DDBJ databases">
        <authorList>
            <person name="Palmer J.M."/>
        </authorList>
    </citation>
    <scope>NUCLEOTIDE SEQUENCE [LARGE SCALE GENOMIC DNA]</scope>
    <source>
        <strain evidence="1 2">AT_MEX2019</strain>
        <tissue evidence="1">Muscle</tissue>
    </source>
</reference>
<evidence type="ECO:0000313" key="2">
    <source>
        <dbReference type="Proteomes" id="UP001345963"/>
    </source>
</evidence>
<evidence type="ECO:0000313" key="1">
    <source>
        <dbReference type="EMBL" id="MED6260936.1"/>
    </source>
</evidence>
<dbReference type="EMBL" id="JAHUTI010089410">
    <property type="protein sequence ID" value="MED6260936.1"/>
    <property type="molecule type" value="Genomic_DNA"/>
</dbReference>
<protein>
    <recommendedName>
        <fullName evidence="3">G domain-containing protein</fullName>
    </recommendedName>
</protein>
<proteinExistence type="predicted"/>
<name>A0ABU7CDX4_9TELE</name>